<dbReference type="RefSeq" id="XP_038072333.1">
    <property type="nucleotide sequence ID" value="XM_038216405.1"/>
</dbReference>
<dbReference type="AlphaFoldDB" id="A0A914B837"/>
<dbReference type="PROSITE" id="PS00892">
    <property type="entry name" value="HIT_1"/>
    <property type="match status" value="1"/>
</dbReference>
<accession>A0A914B837</accession>
<dbReference type="GO" id="GO:0003824">
    <property type="term" value="F:catalytic activity"/>
    <property type="evidence" value="ECO:0007669"/>
    <property type="project" value="InterPro"/>
</dbReference>
<evidence type="ECO:0000313" key="7">
    <source>
        <dbReference type="Proteomes" id="UP000887568"/>
    </source>
</evidence>
<reference evidence="6" key="1">
    <citation type="submission" date="2022-11" db="UniProtKB">
        <authorList>
            <consortium name="EnsemblMetazoa"/>
        </authorList>
    </citation>
    <scope>IDENTIFICATION</scope>
</reference>
<dbReference type="Pfam" id="PF01230">
    <property type="entry name" value="HIT"/>
    <property type="match status" value="1"/>
</dbReference>
<dbReference type="InterPro" id="IPR019808">
    <property type="entry name" value="Histidine_triad_CS"/>
</dbReference>
<dbReference type="GeneID" id="119740921"/>
<dbReference type="OMA" id="FRIVMND"/>
<keyword evidence="7" id="KW-1185">Reference proteome</keyword>
<evidence type="ECO:0000259" key="5">
    <source>
        <dbReference type="PROSITE" id="PS51084"/>
    </source>
</evidence>
<evidence type="ECO:0000313" key="6">
    <source>
        <dbReference type="EnsemblMetazoa" id="XP_038072333.1"/>
    </source>
</evidence>
<feature type="region of interest" description="Disordered" evidence="4">
    <location>
        <begin position="54"/>
        <end position="78"/>
    </location>
</feature>
<evidence type="ECO:0000256" key="3">
    <source>
        <dbReference type="PROSITE-ProRule" id="PRU00464"/>
    </source>
</evidence>
<proteinExistence type="predicted"/>
<dbReference type="Proteomes" id="UP000887568">
    <property type="component" value="Unplaced"/>
</dbReference>
<evidence type="ECO:0000256" key="1">
    <source>
        <dbReference type="PIRSR" id="PIRSR601310-1"/>
    </source>
</evidence>
<dbReference type="InterPro" id="IPR011146">
    <property type="entry name" value="HIT-like"/>
</dbReference>
<protein>
    <recommendedName>
        <fullName evidence="5">HIT domain-containing protein</fullName>
    </recommendedName>
</protein>
<dbReference type="PROSITE" id="PS51084">
    <property type="entry name" value="HIT_2"/>
    <property type="match status" value="1"/>
</dbReference>
<evidence type="ECO:0000256" key="2">
    <source>
        <dbReference type="PIRSR" id="PIRSR601310-3"/>
    </source>
</evidence>
<dbReference type="InterPro" id="IPR001310">
    <property type="entry name" value="Histidine_triad_HIT"/>
</dbReference>
<dbReference type="InterPro" id="IPR036265">
    <property type="entry name" value="HIT-like_sf"/>
</dbReference>
<sequence>MSLPRVVWVPRAVIMALRRLATWSWKQGQFPGFRTALCAERLAAVSRTSGPVLVQSRPLTSDGSSSEEKLAAEASRRSRDKPNVFQKIIDREIKADTIYEDEQCMAFRDVNPVAPVHIIVIPRKPIPCLSESSDADAPLLGHLMTVARKVAALEELKDGFRIVLNDGRHGSQSIYHLHVHVIGGRQMRWPPG</sequence>
<feature type="short sequence motif" description="Histidine triad motif" evidence="2 3">
    <location>
        <begin position="176"/>
        <end position="180"/>
    </location>
</feature>
<dbReference type="SUPFAM" id="SSF54197">
    <property type="entry name" value="HIT-like"/>
    <property type="match status" value="1"/>
</dbReference>
<evidence type="ECO:0000256" key="4">
    <source>
        <dbReference type="SAM" id="MobiDB-lite"/>
    </source>
</evidence>
<dbReference type="Gene3D" id="3.30.428.10">
    <property type="entry name" value="HIT-like"/>
    <property type="match status" value="1"/>
</dbReference>
<dbReference type="CDD" id="cd01276">
    <property type="entry name" value="PKCI_related"/>
    <property type="match status" value="1"/>
</dbReference>
<name>A0A914B837_PATMI</name>
<dbReference type="PANTHER" id="PTHR23089">
    <property type="entry name" value="HISTIDINE TRIAD HIT PROTEIN"/>
    <property type="match status" value="1"/>
</dbReference>
<feature type="compositionally biased region" description="Basic and acidic residues" evidence="4">
    <location>
        <begin position="66"/>
        <end position="78"/>
    </location>
</feature>
<dbReference type="EnsemblMetazoa" id="XM_038216405.1">
    <property type="protein sequence ID" value="XP_038072333.1"/>
    <property type="gene ID" value="LOC119740921"/>
</dbReference>
<feature type="domain" description="HIT" evidence="5">
    <location>
        <begin position="84"/>
        <end position="192"/>
    </location>
</feature>
<dbReference type="PRINTS" id="PR00332">
    <property type="entry name" value="HISTRIAD"/>
</dbReference>
<organism evidence="6 7">
    <name type="scientific">Patiria miniata</name>
    <name type="common">Bat star</name>
    <name type="synonym">Asterina miniata</name>
    <dbReference type="NCBI Taxonomy" id="46514"/>
    <lineage>
        <taxon>Eukaryota</taxon>
        <taxon>Metazoa</taxon>
        <taxon>Echinodermata</taxon>
        <taxon>Eleutherozoa</taxon>
        <taxon>Asterozoa</taxon>
        <taxon>Asteroidea</taxon>
        <taxon>Valvatacea</taxon>
        <taxon>Valvatida</taxon>
        <taxon>Asterinidae</taxon>
        <taxon>Patiria</taxon>
    </lineage>
</organism>
<feature type="active site" description="Tele-AMP-histidine intermediate" evidence="1">
    <location>
        <position position="178"/>
    </location>
</feature>
<dbReference type="OrthoDB" id="672793at2759"/>
<dbReference type="FunFam" id="3.30.428.10:FF:000005">
    <property type="entry name" value="Histidine triad nucleotide-binding protein 1"/>
    <property type="match status" value="1"/>
</dbReference>